<keyword evidence="2" id="KW-1185">Reference proteome</keyword>
<evidence type="ECO:0000313" key="2">
    <source>
        <dbReference type="Proteomes" id="UP000838412"/>
    </source>
</evidence>
<name>A0A8J9Z8W8_BRALA</name>
<organism evidence="1 2">
    <name type="scientific">Branchiostoma lanceolatum</name>
    <name type="common">Common lancelet</name>
    <name type="synonym">Amphioxus lanceolatum</name>
    <dbReference type="NCBI Taxonomy" id="7740"/>
    <lineage>
        <taxon>Eukaryota</taxon>
        <taxon>Metazoa</taxon>
        <taxon>Chordata</taxon>
        <taxon>Cephalochordata</taxon>
        <taxon>Leptocardii</taxon>
        <taxon>Amphioxiformes</taxon>
        <taxon>Branchiostomatidae</taxon>
        <taxon>Branchiostoma</taxon>
    </lineage>
</organism>
<dbReference type="EMBL" id="OV696702">
    <property type="protein sequence ID" value="CAH1249303.1"/>
    <property type="molecule type" value="Genomic_DNA"/>
</dbReference>
<evidence type="ECO:0000313" key="1">
    <source>
        <dbReference type="EMBL" id="CAH1249303.1"/>
    </source>
</evidence>
<dbReference type="Proteomes" id="UP000838412">
    <property type="component" value="Chromosome 17"/>
</dbReference>
<dbReference type="OrthoDB" id="5422692at2759"/>
<sequence length="441" mass="50544">MSLSRFCKFSVLVGTTGVAGALLFQQHRQTREWQRAARREFSRASYNSPPPGYRGPLFRPRLDFPPKPPSGDETFPWLDLDFKTEPERYLRTVRDYCLEGNIECDFRVEENGRRDWYHIPWMSFLPTGREPIHGMTMERPAAPGMLADTQRRRLQTWAVAFYNAPGAFVIGNVWKEPSRPKLDGVVFPEGTIGLKLLFTEGSAEDIPYLKESPVWHAAIAREPEAPGDRGPPVEMRLIQMDVAVRDERADIGWVFGTFVYHSSQSSDAPWRRLVPVCLQWGNDPDLTQQRYQEGARPVQTWNNPRLRDLGILPSSRPYLGWLGRANGPVDNFKSCCASCHSTASVPDKDNAVPRAIPPKRPENDGELMRWFRNLKAGEPFEEGRKSMDYSQQLKSSIKQYNEWAKEHRPKTLHNRVVLWWQGLLQVHPFPRSSALSSGKDN</sequence>
<accession>A0A8J9Z8W8</accession>
<protein>
    <submittedName>
        <fullName evidence="1">Hypp8577 protein</fullName>
    </submittedName>
</protein>
<gene>
    <name evidence="1" type="primary">Hypp8577</name>
    <name evidence="1" type="ORF">BLAG_LOCUS10459</name>
</gene>
<proteinExistence type="predicted"/>
<dbReference type="AlphaFoldDB" id="A0A8J9Z8W8"/>
<reference evidence="1" key="1">
    <citation type="submission" date="2022-01" db="EMBL/GenBank/DDBJ databases">
        <authorList>
            <person name="Braso-Vives M."/>
        </authorList>
    </citation>
    <scope>NUCLEOTIDE SEQUENCE</scope>
</reference>